<organism evidence="2 3">
    <name type="scientific">Engystomops pustulosus</name>
    <name type="common">Tungara frog</name>
    <name type="synonym">Physalaemus pustulosus</name>
    <dbReference type="NCBI Taxonomy" id="76066"/>
    <lineage>
        <taxon>Eukaryota</taxon>
        <taxon>Metazoa</taxon>
        <taxon>Chordata</taxon>
        <taxon>Craniata</taxon>
        <taxon>Vertebrata</taxon>
        <taxon>Euteleostomi</taxon>
        <taxon>Amphibia</taxon>
        <taxon>Batrachia</taxon>
        <taxon>Anura</taxon>
        <taxon>Neobatrachia</taxon>
        <taxon>Hyloidea</taxon>
        <taxon>Leptodactylidae</taxon>
        <taxon>Leiuperinae</taxon>
        <taxon>Engystomops</taxon>
    </lineage>
</organism>
<comment type="caution">
    <text evidence="2">The sequence shown here is derived from an EMBL/GenBank/DDBJ whole genome shotgun (WGS) entry which is preliminary data.</text>
</comment>
<accession>A0AAV6Z6C4</accession>
<evidence type="ECO:0008006" key="4">
    <source>
        <dbReference type="Google" id="ProtNLM"/>
    </source>
</evidence>
<evidence type="ECO:0000256" key="1">
    <source>
        <dbReference type="SAM" id="MobiDB-lite"/>
    </source>
</evidence>
<sequence>MLGRGFSPSLLPVPTEVKGSSSSRWARHGGLKEMELPVPIRCQDIAVYFSMEEREYIEGHEDLYQDIMEEQSLTSQGKRRHNEMDIHCIWIMEEKMPNTINLKK</sequence>
<protein>
    <recommendedName>
        <fullName evidence="4">KRAB domain-containing protein</fullName>
    </recommendedName>
</protein>
<evidence type="ECO:0000313" key="3">
    <source>
        <dbReference type="Proteomes" id="UP000824782"/>
    </source>
</evidence>
<dbReference type="EMBL" id="WNYA01002701">
    <property type="protein sequence ID" value="KAG8543933.1"/>
    <property type="molecule type" value="Genomic_DNA"/>
</dbReference>
<evidence type="ECO:0000313" key="2">
    <source>
        <dbReference type="EMBL" id="KAG8543933.1"/>
    </source>
</evidence>
<feature type="region of interest" description="Disordered" evidence="1">
    <location>
        <begin position="1"/>
        <end position="24"/>
    </location>
</feature>
<name>A0AAV6Z6C4_ENGPU</name>
<gene>
    <name evidence="2" type="ORF">GDO81_023363</name>
</gene>
<dbReference type="Proteomes" id="UP000824782">
    <property type="component" value="Unassembled WGS sequence"/>
</dbReference>
<proteinExistence type="predicted"/>
<keyword evidence="3" id="KW-1185">Reference proteome</keyword>
<dbReference type="AlphaFoldDB" id="A0AAV6Z6C4"/>
<reference evidence="2" key="1">
    <citation type="thesis" date="2020" institute="ProQuest LLC" country="789 East Eisenhower Parkway, Ann Arbor, MI, USA">
        <title>Comparative Genomics and Chromosome Evolution.</title>
        <authorList>
            <person name="Mudd A.B."/>
        </authorList>
    </citation>
    <scope>NUCLEOTIDE SEQUENCE</scope>
    <source>
        <strain evidence="2">237g6f4</strain>
        <tissue evidence="2">Blood</tissue>
    </source>
</reference>